<dbReference type="EMBL" id="KQ971343">
    <property type="protein sequence ID" value="EFA04438.1"/>
    <property type="molecule type" value="Genomic_DNA"/>
</dbReference>
<evidence type="ECO:0000313" key="2">
    <source>
        <dbReference type="Proteomes" id="UP000007266"/>
    </source>
</evidence>
<reference evidence="1 2" key="1">
    <citation type="journal article" date="2008" name="Nature">
        <title>The genome of the model beetle and pest Tribolium castaneum.</title>
        <authorList>
            <consortium name="Tribolium Genome Sequencing Consortium"/>
            <person name="Richards S."/>
            <person name="Gibbs R.A."/>
            <person name="Weinstock G.M."/>
            <person name="Brown S.J."/>
            <person name="Denell R."/>
            <person name="Beeman R.W."/>
            <person name="Gibbs R."/>
            <person name="Beeman R.W."/>
            <person name="Brown S.J."/>
            <person name="Bucher G."/>
            <person name="Friedrich M."/>
            <person name="Grimmelikhuijzen C.J."/>
            <person name="Klingler M."/>
            <person name="Lorenzen M."/>
            <person name="Richards S."/>
            <person name="Roth S."/>
            <person name="Schroder R."/>
            <person name="Tautz D."/>
            <person name="Zdobnov E.M."/>
            <person name="Muzny D."/>
            <person name="Gibbs R.A."/>
            <person name="Weinstock G.M."/>
            <person name="Attaway T."/>
            <person name="Bell S."/>
            <person name="Buhay C.J."/>
            <person name="Chandrabose M.N."/>
            <person name="Chavez D."/>
            <person name="Clerk-Blankenburg K.P."/>
            <person name="Cree A."/>
            <person name="Dao M."/>
            <person name="Davis C."/>
            <person name="Chacko J."/>
            <person name="Dinh H."/>
            <person name="Dugan-Rocha S."/>
            <person name="Fowler G."/>
            <person name="Garner T.T."/>
            <person name="Garnes J."/>
            <person name="Gnirke A."/>
            <person name="Hawes A."/>
            <person name="Hernandez J."/>
            <person name="Hines S."/>
            <person name="Holder M."/>
            <person name="Hume J."/>
            <person name="Jhangiani S.N."/>
            <person name="Joshi V."/>
            <person name="Khan Z.M."/>
            <person name="Jackson L."/>
            <person name="Kovar C."/>
            <person name="Kowis A."/>
            <person name="Lee S."/>
            <person name="Lewis L.R."/>
            <person name="Margolis J."/>
            <person name="Morgan M."/>
            <person name="Nazareth L.V."/>
            <person name="Nguyen N."/>
            <person name="Okwuonu G."/>
            <person name="Parker D."/>
            <person name="Richards S."/>
            <person name="Ruiz S.J."/>
            <person name="Santibanez J."/>
            <person name="Savard J."/>
            <person name="Scherer S.E."/>
            <person name="Schneider B."/>
            <person name="Sodergren E."/>
            <person name="Tautz D."/>
            <person name="Vattahil S."/>
            <person name="Villasana D."/>
            <person name="White C.S."/>
            <person name="Wright R."/>
            <person name="Park Y."/>
            <person name="Beeman R.W."/>
            <person name="Lord J."/>
            <person name="Oppert B."/>
            <person name="Lorenzen M."/>
            <person name="Brown S."/>
            <person name="Wang L."/>
            <person name="Savard J."/>
            <person name="Tautz D."/>
            <person name="Richards S."/>
            <person name="Weinstock G."/>
            <person name="Gibbs R.A."/>
            <person name="Liu Y."/>
            <person name="Worley K."/>
            <person name="Weinstock G."/>
            <person name="Elsik C.G."/>
            <person name="Reese J.T."/>
            <person name="Elhaik E."/>
            <person name="Landan G."/>
            <person name="Graur D."/>
            <person name="Arensburger P."/>
            <person name="Atkinson P."/>
            <person name="Beeman R.W."/>
            <person name="Beidler J."/>
            <person name="Brown S.J."/>
            <person name="Demuth J.P."/>
            <person name="Drury D.W."/>
            <person name="Du Y.Z."/>
            <person name="Fujiwara H."/>
            <person name="Lorenzen M."/>
            <person name="Maselli V."/>
            <person name="Osanai M."/>
            <person name="Park Y."/>
            <person name="Robertson H.M."/>
            <person name="Tu Z."/>
            <person name="Wang J.J."/>
            <person name="Wang S."/>
            <person name="Richards S."/>
            <person name="Song H."/>
            <person name="Zhang L."/>
            <person name="Sodergren E."/>
            <person name="Werner D."/>
            <person name="Stanke M."/>
            <person name="Morgenstern B."/>
            <person name="Solovyev V."/>
            <person name="Kosarev P."/>
            <person name="Brown G."/>
            <person name="Chen H.C."/>
            <person name="Ermolaeva O."/>
            <person name="Hlavina W."/>
            <person name="Kapustin Y."/>
            <person name="Kiryutin B."/>
            <person name="Kitts P."/>
            <person name="Maglott D."/>
            <person name="Pruitt K."/>
            <person name="Sapojnikov V."/>
            <person name="Souvorov A."/>
            <person name="Mackey A.J."/>
            <person name="Waterhouse R.M."/>
            <person name="Wyder S."/>
            <person name="Zdobnov E.M."/>
            <person name="Zdobnov E.M."/>
            <person name="Wyder S."/>
            <person name="Kriventseva E.V."/>
            <person name="Kadowaki T."/>
            <person name="Bork P."/>
            <person name="Aranda M."/>
            <person name="Bao R."/>
            <person name="Beermann A."/>
            <person name="Berns N."/>
            <person name="Bolognesi R."/>
            <person name="Bonneton F."/>
            <person name="Bopp D."/>
            <person name="Brown S.J."/>
            <person name="Bucher G."/>
            <person name="Butts T."/>
            <person name="Chaumot A."/>
            <person name="Denell R.E."/>
            <person name="Ferrier D.E."/>
            <person name="Friedrich M."/>
            <person name="Gordon C.M."/>
            <person name="Jindra M."/>
            <person name="Klingler M."/>
            <person name="Lan Q."/>
            <person name="Lattorff H.M."/>
            <person name="Laudet V."/>
            <person name="von Levetsow C."/>
            <person name="Liu Z."/>
            <person name="Lutz R."/>
            <person name="Lynch J.A."/>
            <person name="da Fonseca R.N."/>
            <person name="Posnien N."/>
            <person name="Reuter R."/>
            <person name="Roth S."/>
            <person name="Savard J."/>
            <person name="Schinko J.B."/>
            <person name="Schmitt C."/>
            <person name="Schoppmeier M."/>
            <person name="Schroder R."/>
            <person name="Shippy T.D."/>
            <person name="Simonnet F."/>
            <person name="Marques-Souza H."/>
            <person name="Tautz D."/>
            <person name="Tomoyasu Y."/>
            <person name="Trauner J."/>
            <person name="Van der Zee M."/>
            <person name="Vervoort M."/>
            <person name="Wittkopp N."/>
            <person name="Wimmer E.A."/>
            <person name="Yang X."/>
            <person name="Jones A.K."/>
            <person name="Sattelle D.B."/>
            <person name="Ebert P.R."/>
            <person name="Nelson D."/>
            <person name="Scott J.G."/>
            <person name="Beeman R.W."/>
            <person name="Muthukrishnan S."/>
            <person name="Kramer K.J."/>
            <person name="Arakane Y."/>
            <person name="Beeman R.W."/>
            <person name="Zhu Q."/>
            <person name="Hogenkamp D."/>
            <person name="Dixit R."/>
            <person name="Oppert B."/>
            <person name="Jiang H."/>
            <person name="Zou Z."/>
            <person name="Marshall J."/>
            <person name="Elpidina E."/>
            <person name="Vinokurov K."/>
            <person name="Oppert C."/>
            <person name="Zou Z."/>
            <person name="Evans J."/>
            <person name="Lu Z."/>
            <person name="Zhao P."/>
            <person name="Sumathipala N."/>
            <person name="Altincicek B."/>
            <person name="Vilcinskas A."/>
            <person name="Williams M."/>
            <person name="Hultmark D."/>
            <person name="Hetru C."/>
            <person name="Jiang H."/>
            <person name="Grimmelikhuijzen C.J."/>
            <person name="Hauser F."/>
            <person name="Cazzamali G."/>
            <person name="Williamson M."/>
            <person name="Park Y."/>
            <person name="Li B."/>
            <person name="Tanaka Y."/>
            <person name="Predel R."/>
            <person name="Neupert S."/>
            <person name="Schachtner J."/>
            <person name="Verleyen P."/>
            <person name="Raible F."/>
            <person name="Bork P."/>
            <person name="Friedrich M."/>
            <person name="Walden K.K."/>
            <person name="Robertson H.M."/>
            <person name="Angeli S."/>
            <person name="Foret S."/>
            <person name="Bucher G."/>
            <person name="Schuetz S."/>
            <person name="Maleszka R."/>
            <person name="Wimmer E.A."/>
            <person name="Beeman R.W."/>
            <person name="Lorenzen M."/>
            <person name="Tomoyasu Y."/>
            <person name="Miller S.C."/>
            <person name="Grossmann D."/>
            <person name="Bucher G."/>
        </authorList>
    </citation>
    <scope>NUCLEOTIDE SEQUENCE [LARGE SCALE GENOMIC DNA]</scope>
    <source>
        <strain evidence="1 2">Georgia GA2</strain>
    </source>
</reference>
<proteinExistence type="predicted"/>
<gene>
    <name evidence="1" type="primary">GLEAN_14739</name>
    <name evidence="1" type="ORF">TcasGA2_TC014739</name>
</gene>
<dbReference type="AlphaFoldDB" id="D6WJ83"/>
<dbReference type="HOGENOM" id="CLU_1379757_0_0_1"/>
<name>D6WJ83_TRICA</name>
<accession>D6WJ83</accession>
<dbReference type="Proteomes" id="UP000007266">
    <property type="component" value="Linkage group 5"/>
</dbReference>
<dbReference type="InParanoid" id="D6WJ83"/>
<reference evidence="1 2" key="2">
    <citation type="journal article" date="2010" name="Nucleic Acids Res.">
        <title>BeetleBase in 2010: revisions to provide comprehensive genomic information for Tribolium castaneum.</title>
        <authorList>
            <person name="Kim H.S."/>
            <person name="Murphy T."/>
            <person name="Xia J."/>
            <person name="Caragea D."/>
            <person name="Park Y."/>
            <person name="Beeman R.W."/>
            <person name="Lorenzen M.D."/>
            <person name="Butcher S."/>
            <person name="Manak J.R."/>
            <person name="Brown S.J."/>
        </authorList>
    </citation>
    <scope>GENOME REANNOTATION</scope>
    <source>
        <strain evidence="1 2">Georgia GA2</strain>
    </source>
</reference>
<keyword evidence="2" id="KW-1185">Reference proteome</keyword>
<protein>
    <submittedName>
        <fullName evidence="1">Uncharacterized protein</fullName>
    </submittedName>
</protein>
<evidence type="ECO:0000313" key="1">
    <source>
        <dbReference type="EMBL" id="EFA04438.1"/>
    </source>
</evidence>
<sequence length="198" mass="21990">MASVNPFGVLSLEGTAGGYHVWAHLLGADLITTTTRPRATKNATQKFLVIKNWSSGPVTLNLAKKSFRKNKFQRSKYFFEKTSLLVAELLAWVIFRPQVQLCAIWPLTNSLSSSQTSPKGSESAVWVTSAGASRFQEVRRVRRPKLSNVGNMRVTSGASPPCSSGLVTLRQSSWSSFFFYVCMGRRTLMHVLDGQEKK</sequence>
<organism evidence="1 2">
    <name type="scientific">Tribolium castaneum</name>
    <name type="common">Red flour beetle</name>
    <dbReference type="NCBI Taxonomy" id="7070"/>
    <lineage>
        <taxon>Eukaryota</taxon>
        <taxon>Metazoa</taxon>
        <taxon>Ecdysozoa</taxon>
        <taxon>Arthropoda</taxon>
        <taxon>Hexapoda</taxon>
        <taxon>Insecta</taxon>
        <taxon>Pterygota</taxon>
        <taxon>Neoptera</taxon>
        <taxon>Endopterygota</taxon>
        <taxon>Coleoptera</taxon>
        <taxon>Polyphaga</taxon>
        <taxon>Cucujiformia</taxon>
        <taxon>Tenebrionidae</taxon>
        <taxon>Tenebrionidae incertae sedis</taxon>
        <taxon>Tribolium</taxon>
    </lineage>
</organism>